<sequence length="129" mass="13449">MPRAIQPLDKVQLAVYASPPHPDAPSDIVSETPLTIIVGLGVEGLTPFEQQLMGKVPGEEATVAVQPGAAMRLFGHLQCDLTPHLPAAPPFELRVRVLSATKADNGEVVKTMARMTACGGDCDCGCGCG</sequence>
<dbReference type="EMBL" id="JALJRB010000004">
    <property type="protein sequence ID" value="MCJ8500050.1"/>
    <property type="molecule type" value="Genomic_DNA"/>
</dbReference>
<proteinExistence type="predicted"/>
<dbReference type="Proteomes" id="UP001165427">
    <property type="component" value="Unassembled WGS sequence"/>
</dbReference>
<name>A0AA41R2H0_9BACT</name>
<accession>A0AA41R2H0</accession>
<keyword evidence="2" id="KW-1185">Reference proteome</keyword>
<reference evidence="1" key="1">
    <citation type="submission" date="2022-04" db="EMBL/GenBank/DDBJ databases">
        <title>Desulfatitalea alkaliphila sp. nov., a novel anaerobic sulfate-reducing bacterium isolated from terrestrial mud volcano, Taman Peninsula, Russia.</title>
        <authorList>
            <person name="Khomyakova M.A."/>
            <person name="Merkel A.Y."/>
            <person name="Slobodkin A.I."/>
        </authorList>
    </citation>
    <scope>NUCLEOTIDE SEQUENCE</scope>
    <source>
        <strain evidence="1">M08but</strain>
    </source>
</reference>
<gene>
    <name evidence="1" type="ORF">MRX98_05650</name>
</gene>
<protein>
    <submittedName>
        <fullName evidence="1">Uncharacterized protein</fullName>
    </submittedName>
</protein>
<dbReference type="AlphaFoldDB" id="A0AA41R2H0"/>
<evidence type="ECO:0000313" key="1">
    <source>
        <dbReference type="EMBL" id="MCJ8500050.1"/>
    </source>
</evidence>
<evidence type="ECO:0000313" key="2">
    <source>
        <dbReference type="Proteomes" id="UP001165427"/>
    </source>
</evidence>
<comment type="caution">
    <text evidence="1">The sequence shown here is derived from an EMBL/GenBank/DDBJ whole genome shotgun (WGS) entry which is preliminary data.</text>
</comment>
<organism evidence="1 2">
    <name type="scientific">Desulfatitalea alkaliphila</name>
    <dbReference type="NCBI Taxonomy" id="2929485"/>
    <lineage>
        <taxon>Bacteria</taxon>
        <taxon>Pseudomonadati</taxon>
        <taxon>Thermodesulfobacteriota</taxon>
        <taxon>Desulfobacteria</taxon>
        <taxon>Desulfobacterales</taxon>
        <taxon>Desulfosarcinaceae</taxon>
        <taxon>Desulfatitalea</taxon>
    </lineage>
</organism>
<dbReference type="RefSeq" id="WP_246903798.1">
    <property type="nucleotide sequence ID" value="NZ_JALJRB010000004.1"/>
</dbReference>